<gene>
    <name evidence="1" type="ORF">AVEN_268385_1</name>
</gene>
<sequence>MALERVKLAVEALCRRDSTLLTAETTLKLILEKLLTQDTVLSAQLSEALSVRIKERCTVVTGILIYLQNPKKYDDTRRDNDTFTMPEKKVIRLEMKNILERIVQDDSFNGNVENIVENSLDSSSLKNDLTLQIELQMQIQQDMKIYSINTKKKKDVEKILKKEMTANESEGVRGKYLSSIHEYSLTIKPTSVEAERAFSAAGYICSSLLRSTVENWAPLQSFPYVKYASLRIGNKNILKDSIFNLTRFSSDAHAQY</sequence>
<evidence type="ECO:0000313" key="2">
    <source>
        <dbReference type="Proteomes" id="UP000499080"/>
    </source>
</evidence>
<name>A0A4Y2DTH3_ARAVE</name>
<organism evidence="1 2">
    <name type="scientific">Araneus ventricosus</name>
    <name type="common">Orbweaver spider</name>
    <name type="synonym">Epeira ventricosa</name>
    <dbReference type="NCBI Taxonomy" id="182803"/>
    <lineage>
        <taxon>Eukaryota</taxon>
        <taxon>Metazoa</taxon>
        <taxon>Ecdysozoa</taxon>
        <taxon>Arthropoda</taxon>
        <taxon>Chelicerata</taxon>
        <taxon>Arachnida</taxon>
        <taxon>Araneae</taxon>
        <taxon>Araneomorphae</taxon>
        <taxon>Entelegynae</taxon>
        <taxon>Araneoidea</taxon>
        <taxon>Araneidae</taxon>
        <taxon>Araneus</taxon>
    </lineage>
</organism>
<reference evidence="1 2" key="1">
    <citation type="journal article" date="2019" name="Sci. Rep.">
        <title>Orb-weaving spider Araneus ventricosus genome elucidates the spidroin gene catalogue.</title>
        <authorList>
            <person name="Kono N."/>
            <person name="Nakamura H."/>
            <person name="Ohtoshi R."/>
            <person name="Moran D.A.P."/>
            <person name="Shinohara A."/>
            <person name="Yoshida Y."/>
            <person name="Fujiwara M."/>
            <person name="Mori M."/>
            <person name="Tomita M."/>
            <person name="Arakawa K."/>
        </authorList>
    </citation>
    <scope>NUCLEOTIDE SEQUENCE [LARGE SCALE GENOMIC DNA]</scope>
</reference>
<dbReference type="OrthoDB" id="8124016at2759"/>
<dbReference type="Proteomes" id="UP000499080">
    <property type="component" value="Unassembled WGS sequence"/>
</dbReference>
<accession>A0A4Y2DTH3</accession>
<protein>
    <recommendedName>
        <fullName evidence="3">HAT C-terminal dimerisation domain-containing protein</fullName>
    </recommendedName>
</protein>
<evidence type="ECO:0000313" key="1">
    <source>
        <dbReference type="EMBL" id="GBM20051.1"/>
    </source>
</evidence>
<evidence type="ECO:0008006" key="3">
    <source>
        <dbReference type="Google" id="ProtNLM"/>
    </source>
</evidence>
<keyword evidence="2" id="KW-1185">Reference proteome</keyword>
<dbReference type="EMBL" id="BGPR01000436">
    <property type="protein sequence ID" value="GBM20051.1"/>
    <property type="molecule type" value="Genomic_DNA"/>
</dbReference>
<comment type="caution">
    <text evidence="1">The sequence shown here is derived from an EMBL/GenBank/DDBJ whole genome shotgun (WGS) entry which is preliminary data.</text>
</comment>
<proteinExistence type="predicted"/>
<dbReference type="AlphaFoldDB" id="A0A4Y2DTH3"/>